<evidence type="ECO:0000313" key="1">
    <source>
        <dbReference type="EMBL" id="KAK2550916.1"/>
    </source>
</evidence>
<name>A0AAD9PXL8_ACRCE</name>
<gene>
    <name evidence="1" type="ORF">P5673_028288</name>
</gene>
<evidence type="ECO:0000313" key="2">
    <source>
        <dbReference type="Proteomes" id="UP001249851"/>
    </source>
</evidence>
<accession>A0AAD9PXL8</accession>
<reference evidence="1" key="2">
    <citation type="journal article" date="2023" name="Science">
        <title>Genomic signatures of disease resistance in endangered staghorn corals.</title>
        <authorList>
            <person name="Vollmer S.V."/>
            <person name="Selwyn J.D."/>
            <person name="Despard B.A."/>
            <person name="Roesel C.L."/>
        </authorList>
    </citation>
    <scope>NUCLEOTIDE SEQUENCE</scope>
    <source>
        <strain evidence="1">K2</strain>
    </source>
</reference>
<dbReference type="AlphaFoldDB" id="A0AAD9PXL8"/>
<keyword evidence="2" id="KW-1185">Reference proteome</keyword>
<comment type="caution">
    <text evidence="1">The sequence shown here is derived from an EMBL/GenBank/DDBJ whole genome shotgun (WGS) entry which is preliminary data.</text>
</comment>
<organism evidence="1 2">
    <name type="scientific">Acropora cervicornis</name>
    <name type="common">Staghorn coral</name>
    <dbReference type="NCBI Taxonomy" id="6130"/>
    <lineage>
        <taxon>Eukaryota</taxon>
        <taxon>Metazoa</taxon>
        <taxon>Cnidaria</taxon>
        <taxon>Anthozoa</taxon>
        <taxon>Hexacorallia</taxon>
        <taxon>Scleractinia</taxon>
        <taxon>Astrocoeniina</taxon>
        <taxon>Acroporidae</taxon>
        <taxon>Acropora</taxon>
    </lineage>
</organism>
<protein>
    <submittedName>
        <fullName evidence="1">Uncharacterized protein</fullName>
    </submittedName>
</protein>
<dbReference type="EMBL" id="JARQWQ010000104">
    <property type="protein sequence ID" value="KAK2550916.1"/>
    <property type="molecule type" value="Genomic_DNA"/>
</dbReference>
<sequence length="72" mass="8069">MDFCRATRFWITPICLLVPPDKSPTRRRACIIVGSELRKIGDDLEASCEAGRQDNGQDSTVASVIRNVRLYS</sequence>
<proteinExistence type="predicted"/>
<reference evidence="1" key="1">
    <citation type="journal article" date="2023" name="G3 (Bethesda)">
        <title>Whole genome assembly and annotation of the endangered Caribbean coral Acropora cervicornis.</title>
        <authorList>
            <person name="Selwyn J.D."/>
            <person name="Vollmer S.V."/>
        </authorList>
    </citation>
    <scope>NUCLEOTIDE SEQUENCE</scope>
    <source>
        <strain evidence="1">K2</strain>
    </source>
</reference>
<dbReference type="Proteomes" id="UP001249851">
    <property type="component" value="Unassembled WGS sequence"/>
</dbReference>